<evidence type="ECO:0000259" key="2">
    <source>
        <dbReference type="Pfam" id="PF17152"/>
    </source>
</evidence>
<name>A0A379W581_SALET</name>
<keyword evidence="3" id="KW-0808">Transferase</keyword>
<dbReference type="InterPro" id="IPR033417">
    <property type="entry name" value="CHASE8"/>
</dbReference>
<dbReference type="Proteomes" id="UP000255509">
    <property type="component" value="Unassembled WGS sequence"/>
</dbReference>
<evidence type="ECO:0000313" key="3">
    <source>
        <dbReference type="EMBL" id="SUH14073.1"/>
    </source>
</evidence>
<keyword evidence="1" id="KW-1133">Transmembrane helix</keyword>
<dbReference type="GO" id="GO:0052621">
    <property type="term" value="F:diguanylate cyclase activity"/>
    <property type="evidence" value="ECO:0007669"/>
    <property type="project" value="UniProtKB-EC"/>
</dbReference>
<organism evidence="3 4">
    <name type="scientific">Salmonella enterica I</name>
    <dbReference type="NCBI Taxonomy" id="59201"/>
    <lineage>
        <taxon>Bacteria</taxon>
        <taxon>Pseudomonadati</taxon>
        <taxon>Pseudomonadota</taxon>
        <taxon>Gammaproteobacteria</taxon>
        <taxon>Enterobacterales</taxon>
        <taxon>Enterobacteriaceae</taxon>
        <taxon>Salmonella</taxon>
    </lineage>
</organism>
<evidence type="ECO:0000256" key="1">
    <source>
        <dbReference type="SAM" id="Phobius"/>
    </source>
</evidence>
<dbReference type="EMBL" id="UGXS01000004">
    <property type="protein sequence ID" value="SUH14073.1"/>
    <property type="molecule type" value="Genomic_DNA"/>
</dbReference>
<dbReference type="EC" id="2.7.7.65" evidence="3"/>
<keyword evidence="3" id="KW-0548">Nucleotidyltransferase</keyword>
<feature type="domain" description="Periplasmic sensor" evidence="2">
    <location>
        <begin position="43"/>
        <end position="74"/>
    </location>
</feature>
<sequence length="116" mass="13129">MNKEFSLSRPTFKRTLRRISIISVLLTMTLIWLLICVASVLTLKQYAQKNLDLTAATMAHSLEAALVFSDNAAQRKRSPHWDARDNFQRRRSAIKMAVLSPHGAMMREPQTISSSA</sequence>
<dbReference type="Pfam" id="PF17152">
    <property type="entry name" value="CHASE8"/>
    <property type="match status" value="1"/>
</dbReference>
<gene>
    <name evidence="3" type="primary">yfiN_3</name>
    <name evidence="3" type="ORF">NCTC8258_01743</name>
</gene>
<evidence type="ECO:0000313" key="4">
    <source>
        <dbReference type="Proteomes" id="UP000255509"/>
    </source>
</evidence>
<proteinExistence type="predicted"/>
<feature type="transmembrane region" description="Helical" evidence="1">
    <location>
        <begin position="21"/>
        <end position="43"/>
    </location>
</feature>
<accession>A0A379W581</accession>
<keyword evidence="1" id="KW-0812">Transmembrane</keyword>
<dbReference type="AlphaFoldDB" id="A0A379W581"/>
<protein>
    <submittedName>
        <fullName evidence="3">Diguanylate cyclase</fullName>
        <ecNumber evidence="3">2.7.7.65</ecNumber>
    </submittedName>
</protein>
<keyword evidence="1" id="KW-0472">Membrane</keyword>
<reference evidence="3 4" key="1">
    <citation type="submission" date="2018-06" db="EMBL/GenBank/DDBJ databases">
        <authorList>
            <consortium name="Pathogen Informatics"/>
            <person name="Doyle S."/>
        </authorList>
    </citation>
    <scope>NUCLEOTIDE SEQUENCE [LARGE SCALE GENOMIC DNA]</scope>
    <source>
        <strain evidence="3 4">NCTC8258</strain>
    </source>
</reference>